<evidence type="ECO:0000313" key="2">
    <source>
        <dbReference type="Proteomes" id="UP000189055"/>
    </source>
</evidence>
<protein>
    <recommendedName>
        <fullName evidence="3">Lysozyme inhibitor LprI N-terminal domain-containing protein</fullName>
    </recommendedName>
</protein>
<proteinExistence type="predicted"/>
<evidence type="ECO:0008006" key="3">
    <source>
        <dbReference type="Google" id="ProtNLM"/>
    </source>
</evidence>
<dbReference type="EMBL" id="CP014688">
    <property type="protein sequence ID" value="AQT06417.1"/>
    <property type="molecule type" value="Genomic_DNA"/>
</dbReference>
<sequence>MTEEGRRQKDAIKSDYEAILASGNAKAKESVEFGQKEWSQSLASNCQKEVERDAEEMTAAGASEGIDGEINLQECMLNGLVSRRLTVKRLLEEARNNAPAADPTSQEMELPQ</sequence>
<dbReference type="Proteomes" id="UP000189055">
    <property type="component" value="Plasmid pAC1084_1"/>
</dbReference>
<geneLocation type="plasmid" evidence="2">
    <name>pac1084_1</name>
</geneLocation>
<accession>A0A1U9LJ33</accession>
<dbReference type="AlphaFoldDB" id="A0A1U9LJ33"/>
<dbReference type="RefSeq" id="WP_077932044.1">
    <property type="nucleotide sequence ID" value="NZ_CP014688.1"/>
</dbReference>
<reference evidence="1 2" key="1">
    <citation type="submission" date="2016-03" db="EMBL/GenBank/DDBJ databases">
        <title>Acetic acid bacteria sequencing.</title>
        <authorList>
            <person name="Brandt J."/>
            <person name="Jakob F."/>
            <person name="Vogel R.F."/>
        </authorList>
    </citation>
    <scope>NUCLEOTIDE SEQUENCE [LARGE SCALE GENOMIC DNA]</scope>
    <source>
        <strain evidence="1 2">TMW2.1084</strain>
        <plasmid evidence="2">pac1084_1</plasmid>
    </source>
</reference>
<keyword evidence="1" id="KW-0614">Plasmid</keyword>
<dbReference type="KEGG" id="aper:A0U91_15500"/>
<gene>
    <name evidence="1" type="ORF">A0U91_15500</name>
</gene>
<organism evidence="1 2">
    <name type="scientific">Acetobacter persici</name>
    <dbReference type="NCBI Taxonomy" id="1076596"/>
    <lineage>
        <taxon>Bacteria</taxon>
        <taxon>Pseudomonadati</taxon>
        <taxon>Pseudomonadota</taxon>
        <taxon>Alphaproteobacteria</taxon>
        <taxon>Acetobacterales</taxon>
        <taxon>Acetobacteraceae</taxon>
        <taxon>Acetobacter</taxon>
    </lineage>
</organism>
<name>A0A1U9LJ33_9PROT</name>
<evidence type="ECO:0000313" key="1">
    <source>
        <dbReference type="EMBL" id="AQT06417.1"/>
    </source>
</evidence>